<accession>A0A922DD41</accession>
<dbReference type="PANTHER" id="PTHR11011:SF99">
    <property type="entry name" value="FATTY ACYL-COA REDUCTASE 3"/>
    <property type="match status" value="1"/>
</dbReference>
<feature type="domain" description="Fatty acyl-CoA reductase C-terminal" evidence="5">
    <location>
        <begin position="341"/>
        <end position="440"/>
    </location>
</feature>
<dbReference type="AlphaFoldDB" id="A0A922DD41"/>
<evidence type="ECO:0000256" key="1">
    <source>
        <dbReference type="ARBA" id="ARBA00005928"/>
    </source>
</evidence>
<evidence type="ECO:0000256" key="4">
    <source>
        <dbReference type="RuleBase" id="RU363097"/>
    </source>
</evidence>
<dbReference type="Pfam" id="PF03015">
    <property type="entry name" value="Sterile"/>
    <property type="match status" value="1"/>
</dbReference>
<sequence>MELGSIVQLLEDKAILVTGATGFLAKIFVEKILRVQPNVKKLYLLLRAADDKSATQRLHDEMIRKDLFRVLREKWGTKMDSLISEKVVVVPGDLSLEDLGLNNSVLRDQICNQIDFIVNLAATTKFDERYDVALGINTLGAKHALSFAKKCVRLKVLVHVSTAYVCGEKGGLILETPYHFGETLNGTTGLDIYAEKKLVEEKLNGFRAEGATEEEISLAMKDLGIERTIDSLAVGYGKGKLPFFLGDLKAIVDLMPADLVVNAMIVAMVAHANQPAYDHDMIYQVGSSMSNPLRNEKLPDVGFRYFSKTPWINKDGKAVKVGKIMMLSDMDSFHRYLAIRYLLPLKGLELVNTALCQYFRIMYLDLKRKIKFVMRLVELYKPYLFFKGVFDDMTTEKLRLMVRDQSGAEADVFYFDPKCIDWDDYFLNVHLPGVVKYVFK</sequence>
<evidence type="ECO:0000313" key="7">
    <source>
        <dbReference type="EMBL" id="KAG6682363.1"/>
    </source>
</evidence>
<dbReference type="PANTHER" id="PTHR11011">
    <property type="entry name" value="MALE STERILITY PROTEIN 2-RELATED"/>
    <property type="match status" value="1"/>
</dbReference>
<name>A0A922DD41_CARIL</name>
<dbReference type="GO" id="GO:0035336">
    <property type="term" value="P:long-chain fatty-acyl-CoA metabolic process"/>
    <property type="evidence" value="ECO:0007669"/>
    <property type="project" value="TreeGrafter"/>
</dbReference>
<keyword evidence="2 4" id="KW-0444">Lipid biosynthesis</keyword>
<keyword evidence="4" id="KW-0560">Oxidoreductase</keyword>
<dbReference type="CDD" id="cd05236">
    <property type="entry name" value="FAR-N_SDR_e"/>
    <property type="match status" value="1"/>
</dbReference>
<evidence type="ECO:0000256" key="2">
    <source>
        <dbReference type="ARBA" id="ARBA00022516"/>
    </source>
</evidence>
<evidence type="ECO:0000259" key="6">
    <source>
        <dbReference type="Pfam" id="PF07993"/>
    </source>
</evidence>
<dbReference type="InterPro" id="IPR026055">
    <property type="entry name" value="FAR"/>
</dbReference>
<dbReference type="GO" id="GO:0102965">
    <property type="term" value="F:alcohol-forming long-chain fatty acyl-CoA reductase activity"/>
    <property type="evidence" value="ECO:0007669"/>
    <property type="project" value="UniProtKB-EC"/>
</dbReference>
<dbReference type="EC" id="1.2.1.84" evidence="4"/>
<dbReference type="EMBL" id="CM031837">
    <property type="protein sequence ID" value="KAG6682358.1"/>
    <property type="molecule type" value="Genomic_DNA"/>
</dbReference>
<keyword evidence="4" id="KW-0521">NADP</keyword>
<feature type="domain" description="Thioester reductase (TE)" evidence="6">
    <location>
        <begin position="17"/>
        <end position="195"/>
    </location>
</feature>
<comment type="similarity">
    <text evidence="1 4">Belongs to the fatty acyl-CoA reductase family.</text>
</comment>
<dbReference type="GO" id="GO:0010345">
    <property type="term" value="P:suberin biosynthetic process"/>
    <property type="evidence" value="ECO:0007669"/>
    <property type="project" value="TreeGrafter"/>
</dbReference>
<dbReference type="Pfam" id="PF07993">
    <property type="entry name" value="NAD_binding_4"/>
    <property type="match status" value="1"/>
</dbReference>
<reference evidence="7" key="1">
    <citation type="submission" date="2021-01" db="EMBL/GenBank/DDBJ databases">
        <authorList>
            <person name="Lovell J.T."/>
            <person name="Bentley N."/>
            <person name="Bhattarai G."/>
            <person name="Jenkins J.W."/>
            <person name="Sreedasyam A."/>
            <person name="Alarcon Y."/>
            <person name="Bock C."/>
            <person name="Boston L."/>
            <person name="Carlson J."/>
            <person name="Cervantes K."/>
            <person name="Clermont K."/>
            <person name="Krom N."/>
            <person name="Kubenka K."/>
            <person name="Mamidi S."/>
            <person name="Mattison C."/>
            <person name="Monteros M."/>
            <person name="Pisani C."/>
            <person name="Plott C."/>
            <person name="Rajasekar S."/>
            <person name="Rhein H.S."/>
            <person name="Rohla C."/>
            <person name="Song M."/>
            <person name="Hilaire R.S."/>
            <person name="Shu S."/>
            <person name="Wells L."/>
            <person name="Wang X."/>
            <person name="Webber J."/>
            <person name="Heerema R.J."/>
            <person name="Klein P."/>
            <person name="Conner P."/>
            <person name="Grauke L."/>
            <person name="Grimwood J."/>
            <person name="Schmutz J."/>
            <person name="Randall J.J."/>
        </authorList>
    </citation>
    <scope>NUCLEOTIDE SEQUENCE</scope>
    <source>
        <tissue evidence="7">Leaf</tissue>
    </source>
</reference>
<dbReference type="InterPro" id="IPR013120">
    <property type="entry name" value="FAR_NAD-bd"/>
</dbReference>
<protein>
    <recommendedName>
        <fullName evidence="4">Fatty acyl-CoA reductase</fullName>
        <ecNumber evidence="4">1.2.1.84</ecNumber>
    </recommendedName>
</protein>
<evidence type="ECO:0000313" key="8">
    <source>
        <dbReference type="Proteomes" id="UP000811246"/>
    </source>
</evidence>
<comment type="catalytic activity">
    <reaction evidence="4">
        <text>a long-chain fatty acyl-CoA + 2 NADPH + 2 H(+) = a long-chain primary fatty alcohol + 2 NADP(+) + CoA</text>
        <dbReference type="Rhea" id="RHEA:52716"/>
        <dbReference type="ChEBI" id="CHEBI:15378"/>
        <dbReference type="ChEBI" id="CHEBI:57287"/>
        <dbReference type="ChEBI" id="CHEBI:57783"/>
        <dbReference type="ChEBI" id="CHEBI:58349"/>
        <dbReference type="ChEBI" id="CHEBI:77396"/>
        <dbReference type="ChEBI" id="CHEBI:83139"/>
        <dbReference type="EC" id="1.2.1.84"/>
    </reaction>
</comment>
<dbReference type="GO" id="GO:0080019">
    <property type="term" value="F:alcohol-forming very long-chain fatty acyl-CoA reductase activity"/>
    <property type="evidence" value="ECO:0007669"/>
    <property type="project" value="InterPro"/>
</dbReference>
<keyword evidence="3 4" id="KW-0443">Lipid metabolism</keyword>
<dbReference type="EMBL" id="CM031837">
    <property type="protein sequence ID" value="KAG6682363.1"/>
    <property type="molecule type" value="Genomic_DNA"/>
</dbReference>
<dbReference type="InterPro" id="IPR033640">
    <property type="entry name" value="FAR_C"/>
</dbReference>
<evidence type="ECO:0000259" key="5">
    <source>
        <dbReference type="Pfam" id="PF03015"/>
    </source>
</evidence>
<organism evidence="7 8">
    <name type="scientific">Carya illinoinensis</name>
    <name type="common">Pecan</name>
    <dbReference type="NCBI Taxonomy" id="32201"/>
    <lineage>
        <taxon>Eukaryota</taxon>
        <taxon>Viridiplantae</taxon>
        <taxon>Streptophyta</taxon>
        <taxon>Embryophyta</taxon>
        <taxon>Tracheophyta</taxon>
        <taxon>Spermatophyta</taxon>
        <taxon>Magnoliopsida</taxon>
        <taxon>eudicotyledons</taxon>
        <taxon>Gunneridae</taxon>
        <taxon>Pentapetalae</taxon>
        <taxon>rosids</taxon>
        <taxon>fabids</taxon>
        <taxon>Fagales</taxon>
        <taxon>Juglandaceae</taxon>
        <taxon>Carya</taxon>
    </lineage>
</organism>
<proteinExistence type="inferred from homology"/>
<dbReference type="Proteomes" id="UP000811246">
    <property type="component" value="Chromosome 13"/>
</dbReference>
<dbReference type="CDD" id="cd09071">
    <property type="entry name" value="FAR_C"/>
    <property type="match status" value="1"/>
</dbReference>
<comment type="function">
    <text evidence="4">Catalyzes the reduction of fatty acyl-CoA to fatty alcohols.</text>
</comment>
<comment type="caution">
    <text evidence="7">The sequence shown here is derived from an EMBL/GenBank/DDBJ whole genome shotgun (WGS) entry which is preliminary data.</text>
</comment>
<evidence type="ECO:0000256" key="3">
    <source>
        <dbReference type="ARBA" id="ARBA00023098"/>
    </source>
</evidence>
<gene>
    <name evidence="7" type="ORF">I3842_13G136600</name>
</gene>